<feature type="transmembrane region" description="Helical" evidence="2">
    <location>
        <begin position="247"/>
        <end position="266"/>
    </location>
</feature>
<feature type="transmembrane region" description="Helical" evidence="2">
    <location>
        <begin position="306"/>
        <end position="327"/>
    </location>
</feature>
<dbReference type="Proteomes" id="UP000807025">
    <property type="component" value="Unassembled WGS sequence"/>
</dbReference>
<feature type="compositionally biased region" description="Low complexity" evidence="1">
    <location>
        <begin position="419"/>
        <end position="435"/>
    </location>
</feature>
<evidence type="ECO:0000259" key="3">
    <source>
        <dbReference type="Pfam" id="PF20153"/>
    </source>
</evidence>
<keyword evidence="2" id="KW-0472">Membrane</keyword>
<comment type="caution">
    <text evidence="4">The sequence shown here is derived from an EMBL/GenBank/DDBJ whole genome shotgun (WGS) entry which is preliminary data.</text>
</comment>
<evidence type="ECO:0000256" key="2">
    <source>
        <dbReference type="SAM" id="Phobius"/>
    </source>
</evidence>
<feature type="region of interest" description="Disordered" evidence="1">
    <location>
        <begin position="419"/>
        <end position="442"/>
    </location>
</feature>
<dbReference type="OrthoDB" id="3219854at2759"/>
<keyword evidence="5" id="KW-1185">Reference proteome</keyword>
<feature type="domain" description="DUF6535" evidence="3">
    <location>
        <begin position="151"/>
        <end position="327"/>
    </location>
</feature>
<feature type="transmembrane region" description="Helical" evidence="2">
    <location>
        <begin position="175"/>
        <end position="192"/>
    </location>
</feature>
<dbReference type="AlphaFoldDB" id="A0A9P6D8W2"/>
<feature type="compositionally biased region" description="Basic and acidic residues" evidence="1">
    <location>
        <begin position="1"/>
        <end position="10"/>
    </location>
</feature>
<gene>
    <name evidence="4" type="ORF">BDN71DRAFT_679615</name>
</gene>
<evidence type="ECO:0000313" key="4">
    <source>
        <dbReference type="EMBL" id="KAF9487180.1"/>
    </source>
</evidence>
<name>A0A9P6D8W2_PLEER</name>
<organism evidence="4 5">
    <name type="scientific">Pleurotus eryngii</name>
    <name type="common">Boletus of the steppes</name>
    <dbReference type="NCBI Taxonomy" id="5323"/>
    <lineage>
        <taxon>Eukaryota</taxon>
        <taxon>Fungi</taxon>
        <taxon>Dikarya</taxon>
        <taxon>Basidiomycota</taxon>
        <taxon>Agaricomycotina</taxon>
        <taxon>Agaricomycetes</taxon>
        <taxon>Agaricomycetidae</taxon>
        <taxon>Agaricales</taxon>
        <taxon>Pleurotineae</taxon>
        <taxon>Pleurotaceae</taxon>
        <taxon>Pleurotus</taxon>
    </lineage>
</organism>
<keyword evidence="2" id="KW-0812">Transmembrane</keyword>
<dbReference type="EMBL" id="MU154808">
    <property type="protein sequence ID" value="KAF9487180.1"/>
    <property type="molecule type" value="Genomic_DNA"/>
</dbReference>
<accession>A0A9P6D8W2</accession>
<feature type="compositionally biased region" description="Polar residues" evidence="1">
    <location>
        <begin position="61"/>
        <end position="70"/>
    </location>
</feature>
<evidence type="ECO:0000256" key="1">
    <source>
        <dbReference type="SAM" id="MobiDB-lite"/>
    </source>
</evidence>
<dbReference type="Pfam" id="PF20153">
    <property type="entry name" value="DUF6535"/>
    <property type="match status" value="1"/>
</dbReference>
<protein>
    <recommendedName>
        <fullName evidence="3">DUF6535 domain-containing protein</fullName>
    </recommendedName>
</protein>
<dbReference type="InterPro" id="IPR045338">
    <property type="entry name" value="DUF6535"/>
</dbReference>
<evidence type="ECO:0000313" key="5">
    <source>
        <dbReference type="Proteomes" id="UP000807025"/>
    </source>
</evidence>
<feature type="transmembrane region" description="Helical" evidence="2">
    <location>
        <begin position="333"/>
        <end position="354"/>
    </location>
</feature>
<feature type="region of interest" description="Disordered" evidence="1">
    <location>
        <begin position="1"/>
        <end position="85"/>
    </location>
</feature>
<sequence length="690" mass="76206">MSIDADRGSHDVSSVPRPIGEETPRQSLVAKDVGHAVHEPPGSSPIQPVVPATAEGHSAANEETSPSSHPNDAPAESRPREDEVPEVPAPVFAANPHYNPSGHSVLGLKTKCSLAKPQNPSQPGYIDPHDYEKKYPEDTIYEEQSENARIWRVYLDEATEFDADMVNKASDGLDLLLVFAGLFSAVLTTFVVQTSQSLSNDDAAVSVSLLSELVMIQRAMANGTSIESIPPAETTSSPSRSDVWVNGLWFISLTLSLSTALLAVLARQWLHQYTAITSGTPRDRSLIRQYRYDGLTKWRVQVLTSLLPVLLHIALGLFLVGLVVFLMPLNPAIAWAVAVITFLVYLIYMISNILPVVDPQCPYRTPFSDILHVISRRLIPSLVTPLWSSILHLSQVARRLAFGLLDPIIRRATSDRISTSESLSSEQSEQPSSTQGARSRWQPLKEIERQTANTEDVGARAIAWLLKSTSNPPTTSIALQSLGGSSPAMTKMLPGLMLPLETDEALGTAIWRILQSDPHQETSSETLRLERLLRPLTSIYPSHNMYRHFVEMCLLSRDGPWMNNIVSSDISLNAKAGLIVIPYARSLNIGLRWRFPLKEAIFLGIVEPQPGTLLLPQDLWNVLQGISGSLYFPEVSQQMLVKLYRKAFESGSASSEKRGGKFVVERTSAPRDFMRELAIQFAYRQISRKG</sequence>
<reference evidence="4" key="1">
    <citation type="submission" date="2020-11" db="EMBL/GenBank/DDBJ databases">
        <authorList>
            <consortium name="DOE Joint Genome Institute"/>
            <person name="Ahrendt S."/>
            <person name="Riley R."/>
            <person name="Andreopoulos W."/>
            <person name="Labutti K."/>
            <person name="Pangilinan J."/>
            <person name="Ruiz-Duenas F.J."/>
            <person name="Barrasa J.M."/>
            <person name="Sanchez-Garcia M."/>
            <person name="Camarero S."/>
            <person name="Miyauchi S."/>
            <person name="Serrano A."/>
            <person name="Linde D."/>
            <person name="Babiker R."/>
            <person name="Drula E."/>
            <person name="Ayuso-Fernandez I."/>
            <person name="Pacheco R."/>
            <person name="Padilla G."/>
            <person name="Ferreira P."/>
            <person name="Barriuso J."/>
            <person name="Kellner H."/>
            <person name="Castanera R."/>
            <person name="Alfaro M."/>
            <person name="Ramirez L."/>
            <person name="Pisabarro A.G."/>
            <person name="Kuo A."/>
            <person name="Tritt A."/>
            <person name="Lipzen A."/>
            <person name="He G."/>
            <person name="Yan M."/>
            <person name="Ng V."/>
            <person name="Cullen D."/>
            <person name="Martin F."/>
            <person name="Rosso M.-N."/>
            <person name="Henrissat B."/>
            <person name="Hibbett D."/>
            <person name="Martinez A.T."/>
            <person name="Grigoriev I.V."/>
        </authorList>
    </citation>
    <scope>NUCLEOTIDE SEQUENCE</scope>
    <source>
        <strain evidence="4">ATCC 90797</strain>
    </source>
</reference>
<proteinExistence type="predicted"/>
<keyword evidence="2" id="KW-1133">Transmembrane helix</keyword>